<feature type="binding site" evidence="7">
    <location>
        <begin position="307"/>
        <end position="311"/>
    </location>
    <ligand>
        <name>FMN</name>
        <dbReference type="ChEBI" id="CHEBI:58210"/>
    </ligand>
</feature>
<dbReference type="GO" id="GO:0016614">
    <property type="term" value="F:oxidoreductase activity, acting on CH-OH group of donors"/>
    <property type="evidence" value="ECO:0007669"/>
    <property type="project" value="UniProtKB-ARBA"/>
</dbReference>
<evidence type="ECO:0000313" key="10">
    <source>
        <dbReference type="Proteomes" id="UP000787472"/>
    </source>
</evidence>
<feature type="binding site" evidence="7">
    <location>
        <position position="172"/>
    </location>
    <ligand>
        <name>glyoxylate</name>
        <dbReference type="ChEBI" id="CHEBI:36655"/>
    </ligand>
</feature>
<sequence length="382" mass="41422">MTKNNKDINRCLNITDLDKLAQRRLPTPIYDFLEGGADDQYSLRHNSEAFDQLQIKARSLIDVSSVDLSVHVLGQQLQWPLLLSPVGMKRMFHPDGELAAARAATHSGSLYTATVFSTISLEKIAAETGGPKMFQSYLLADPELNDEMVDRAKAAGYPAMCLTVDSIVGGNRETVIRRGVSIPPKLTLKSALQFGAKPVWASNYLKHEKWQLENMVNAKSLAGAPYALLDTKPSWEKAGRMIARWQGPFAIKGIMSAEDAKRAVEIGATAVIISNHGGRQLDATPAPIELLREVRGAVGADVEVIVDGGIRRGTHVLKALAMGATACSIGRPYLYGLAAGGQYGIERSLALLRSELQRAMILAGCSNIKTLDISLLRRAGFD</sequence>
<evidence type="ECO:0000256" key="2">
    <source>
        <dbReference type="ARBA" id="ARBA00022630"/>
    </source>
</evidence>
<feature type="binding site" evidence="7">
    <location>
        <position position="274"/>
    </location>
    <ligand>
        <name>FMN</name>
        <dbReference type="ChEBI" id="CHEBI:58210"/>
    </ligand>
</feature>
<keyword evidence="4" id="KW-0560">Oxidoreductase</keyword>
<evidence type="ECO:0000256" key="3">
    <source>
        <dbReference type="ARBA" id="ARBA00022643"/>
    </source>
</evidence>
<comment type="cofactor">
    <cofactor evidence="1">
        <name>FMN</name>
        <dbReference type="ChEBI" id="CHEBI:58210"/>
    </cofactor>
</comment>
<feature type="binding site" evidence="7">
    <location>
        <position position="135"/>
    </location>
    <ligand>
        <name>FMN</name>
        <dbReference type="ChEBI" id="CHEBI:58210"/>
    </ligand>
</feature>
<dbReference type="Pfam" id="PF01070">
    <property type="entry name" value="FMN_dh"/>
    <property type="match status" value="1"/>
</dbReference>
<dbReference type="PANTHER" id="PTHR10578">
    <property type="entry name" value="S -2-HYDROXY-ACID OXIDASE-RELATED"/>
    <property type="match status" value="1"/>
</dbReference>
<evidence type="ECO:0000256" key="6">
    <source>
        <dbReference type="PIRSR" id="PIRSR000138-1"/>
    </source>
</evidence>
<comment type="caution">
    <text evidence="9">The sequence shown here is derived from an EMBL/GenBank/DDBJ whole genome shotgun (WGS) entry which is preliminary data.</text>
</comment>
<dbReference type="PIRSF" id="PIRSF000138">
    <property type="entry name" value="Al-hdrx_acd_dh"/>
    <property type="match status" value="1"/>
</dbReference>
<dbReference type="InterPro" id="IPR037396">
    <property type="entry name" value="FMN_HAD"/>
</dbReference>
<accession>A0A9E5MME5</accession>
<feature type="domain" description="FMN hydroxy acid dehydrogenase" evidence="8">
    <location>
        <begin position="6"/>
        <end position="381"/>
    </location>
</feature>
<evidence type="ECO:0000256" key="5">
    <source>
        <dbReference type="ARBA" id="ARBA00024042"/>
    </source>
</evidence>
<proteinExistence type="inferred from homology"/>
<keyword evidence="10" id="KW-1185">Reference proteome</keyword>
<feature type="binding site" evidence="7">
    <location>
        <position position="276"/>
    </location>
    <ligand>
        <name>glyoxylate</name>
        <dbReference type="ChEBI" id="CHEBI:36655"/>
    </ligand>
</feature>
<name>A0A9E5MME5_9GAMM</name>
<dbReference type="CDD" id="cd02809">
    <property type="entry name" value="alpha_hydroxyacid_oxid_FMN"/>
    <property type="match status" value="1"/>
</dbReference>
<evidence type="ECO:0000313" key="9">
    <source>
        <dbReference type="EMBL" id="NHO66200.1"/>
    </source>
</evidence>
<dbReference type="EMBL" id="JAAONZ010000007">
    <property type="protein sequence ID" value="NHO66200.1"/>
    <property type="molecule type" value="Genomic_DNA"/>
</dbReference>
<feature type="binding site" evidence="7">
    <location>
        <begin position="85"/>
        <end position="87"/>
    </location>
    <ligand>
        <name>FMN</name>
        <dbReference type="ChEBI" id="CHEBI:58210"/>
    </ligand>
</feature>
<dbReference type="AlphaFoldDB" id="A0A9E5MME5"/>
<keyword evidence="2 7" id="KW-0285">Flavoprotein</keyword>
<dbReference type="Proteomes" id="UP000787472">
    <property type="component" value="Unassembled WGS sequence"/>
</dbReference>
<dbReference type="InterPro" id="IPR013785">
    <property type="entry name" value="Aldolase_TIM"/>
</dbReference>
<dbReference type="InterPro" id="IPR008259">
    <property type="entry name" value="FMN_hydac_DH_AS"/>
</dbReference>
<dbReference type="InterPro" id="IPR012133">
    <property type="entry name" value="Alpha-hydoxy_acid_DH_FMN"/>
</dbReference>
<reference evidence="9" key="1">
    <citation type="submission" date="2020-03" db="EMBL/GenBank/DDBJ databases">
        <authorList>
            <person name="Guo F."/>
        </authorList>
    </citation>
    <scope>NUCLEOTIDE SEQUENCE</scope>
    <source>
        <strain evidence="9">JCM 30134</strain>
    </source>
</reference>
<dbReference type="GO" id="GO:0010181">
    <property type="term" value="F:FMN binding"/>
    <property type="evidence" value="ECO:0007669"/>
    <property type="project" value="InterPro"/>
</dbReference>
<dbReference type="PROSITE" id="PS00557">
    <property type="entry name" value="FMN_HYDROXY_ACID_DH_1"/>
    <property type="match status" value="1"/>
</dbReference>
<dbReference type="PANTHER" id="PTHR10578:SF149">
    <property type="entry name" value="2-HYDROXYACID OXIDASE 2"/>
    <property type="match status" value="1"/>
</dbReference>
<feature type="binding site" evidence="7">
    <location>
        <begin position="330"/>
        <end position="331"/>
    </location>
    <ligand>
        <name>FMN</name>
        <dbReference type="ChEBI" id="CHEBI:58210"/>
    </ligand>
</feature>
<protein>
    <submittedName>
        <fullName evidence="9">Alpha-hydroxy-acid oxidizing protein</fullName>
    </submittedName>
</protein>
<organism evidence="9 10">
    <name type="scientific">Pseudomaricurvus hydrocarbonicus</name>
    <dbReference type="NCBI Taxonomy" id="1470433"/>
    <lineage>
        <taxon>Bacteria</taxon>
        <taxon>Pseudomonadati</taxon>
        <taxon>Pseudomonadota</taxon>
        <taxon>Gammaproteobacteria</taxon>
        <taxon>Cellvibrionales</taxon>
        <taxon>Cellvibrionaceae</taxon>
        <taxon>Pseudomaricurvus</taxon>
    </lineage>
</organism>
<dbReference type="SUPFAM" id="SSF51395">
    <property type="entry name" value="FMN-linked oxidoreductases"/>
    <property type="match status" value="1"/>
</dbReference>
<evidence type="ECO:0000256" key="4">
    <source>
        <dbReference type="ARBA" id="ARBA00023002"/>
    </source>
</evidence>
<evidence type="ECO:0000256" key="7">
    <source>
        <dbReference type="PIRSR" id="PIRSR000138-2"/>
    </source>
</evidence>
<evidence type="ECO:0000256" key="1">
    <source>
        <dbReference type="ARBA" id="ARBA00001917"/>
    </source>
</evidence>
<feature type="binding site" evidence="7">
    <location>
        <position position="279"/>
    </location>
    <ligand>
        <name>glyoxylate</name>
        <dbReference type="ChEBI" id="CHEBI:36655"/>
    </ligand>
</feature>
<keyword evidence="3 7" id="KW-0288">FMN</keyword>
<feature type="binding site" evidence="7">
    <location>
        <position position="137"/>
    </location>
    <ligand>
        <name>glyoxylate</name>
        <dbReference type="ChEBI" id="CHEBI:36655"/>
    </ligand>
</feature>
<feature type="binding site" evidence="7">
    <location>
        <position position="163"/>
    </location>
    <ligand>
        <name>FMN</name>
        <dbReference type="ChEBI" id="CHEBI:58210"/>
    </ligand>
</feature>
<feature type="active site" description="Proton acceptor" evidence="6">
    <location>
        <position position="276"/>
    </location>
</feature>
<dbReference type="InterPro" id="IPR000262">
    <property type="entry name" value="FMN-dep_DH"/>
</dbReference>
<evidence type="ECO:0000259" key="8">
    <source>
        <dbReference type="PROSITE" id="PS51349"/>
    </source>
</evidence>
<comment type="similarity">
    <text evidence="5">Belongs to the FMN-dependent alpha-hydroxy acid dehydrogenase family.</text>
</comment>
<gene>
    <name evidence="9" type="ORF">G8770_11655</name>
</gene>
<dbReference type="Gene3D" id="3.20.20.70">
    <property type="entry name" value="Aldolase class I"/>
    <property type="match status" value="1"/>
</dbReference>
<feature type="binding site" evidence="7">
    <location>
        <position position="252"/>
    </location>
    <ligand>
        <name>FMN</name>
        <dbReference type="ChEBI" id="CHEBI:58210"/>
    </ligand>
</feature>
<dbReference type="FunFam" id="3.20.20.70:FF:000029">
    <property type="entry name" value="L-lactate dehydrogenase"/>
    <property type="match status" value="1"/>
</dbReference>
<dbReference type="PROSITE" id="PS51349">
    <property type="entry name" value="FMN_HYDROXY_ACID_DH_2"/>
    <property type="match status" value="1"/>
</dbReference>